<dbReference type="Proteomes" id="UP001593833">
    <property type="component" value="Unassembled WGS sequence"/>
</dbReference>
<evidence type="ECO:0000313" key="2">
    <source>
        <dbReference type="Proteomes" id="UP001593833"/>
    </source>
</evidence>
<organism evidence="1 2">
    <name type="scientific">Eiseniibacteriota bacterium</name>
    <dbReference type="NCBI Taxonomy" id="2212470"/>
    <lineage>
        <taxon>Bacteria</taxon>
        <taxon>Candidatus Eiseniibacteriota</taxon>
    </lineage>
</organism>
<comment type="caution">
    <text evidence="1">The sequence shown here is derived from an EMBL/GenBank/DDBJ whole genome shotgun (WGS) entry which is preliminary data.</text>
</comment>
<keyword evidence="2" id="KW-1185">Reference proteome</keyword>
<evidence type="ECO:0008006" key="3">
    <source>
        <dbReference type="Google" id="ProtNLM"/>
    </source>
</evidence>
<name>A0ABV6YKD1_UNCEI</name>
<evidence type="ECO:0000313" key="1">
    <source>
        <dbReference type="EMBL" id="MFC1572793.1"/>
    </source>
</evidence>
<gene>
    <name evidence="1" type="ORF">ACFL6M_04260</name>
</gene>
<reference evidence="1 2" key="1">
    <citation type="submission" date="2024-09" db="EMBL/GenBank/DDBJ databases">
        <authorList>
            <person name="D'Angelo T."/>
        </authorList>
    </citation>
    <scope>NUCLEOTIDE SEQUENCE [LARGE SCALE GENOMIC DNA]</scope>
    <source>
        <strain evidence="1">SAG AM-320-E07</strain>
    </source>
</reference>
<sequence length="261" mass="29546">MGLTLKDYTVCLCPFSKNDSDDNKTIKKVKYGIKKLHGAKGLYNFDSPAEDRDLRIYLDSTDQEILQALSAVRKGGHLIINAHGKNDRQGLVVSAMQGGARVRFSDVLTRLNTVRGAATLNCYVYMMVCYASDVRGVFYVDGNWKALCDMKPWGVYSHNGQLASENWVLSGSANLGSNLRRDTHVKWGDLEYGLKLDAVKLAIKNGSFFVGDKVFDETTNNPKQGYSYFTYVKKLKRYVQYMRYDSKKTKCVADKEKWSYV</sequence>
<protein>
    <recommendedName>
        <fullName evidence="3">Phospholipase D-like domain-containing protein</fullName>
    </recommendedName>
</protein>
<dbReference type="EMBL" id="JBHPKH010000040">
    <property type="protein sequence ID" value="MFC1572793.1"/>
    <property type="molecule type" value="Genomic_DNA"/>
</dbReference>
<accession>A0ABV6YKD1</accession>
<proteinExistence type="predicted"/>